<dbReference type="Gene3D" id="2.60.120.580">
    <property type="entry name" value="Acetamidase/Formamidase-like domains"/>
    <property type="match status" value="2"/>
</dbReference>
<dbReference type="Proteomes" id="UP001592528">
    <property type="component" value="Unassembled WGS sequence"/>
</dbReference>
<dbReference type="Pfam" id="PF03069">
    <property type="entry name" value="FmdA_AmdA"/>
    <property type="match status" value="2"/>
</dbReference>
<dbReference type="Gene3D" id="3.10.28.20">
    <property type="entry name" value="Acetamidase/Formamidase-like domains"/>
    <property type="match status" value="1"/>
</dbReference>
<evidence type="ECO:0000313" key="1">
    <source>
        <dbReference type="EMBL" id="MFC1402681.1"/>
    </source>
</evidence>
<dbReference type="SUPFAM" id="SSF141130">
    <property type="entry name" value="Acetamidase/Formamidase-like"/>
    <property type="match status" value="1"/>
</dbReference>
<dbReference type="PANTHER" id="PTHR31891">
    <property type="entry name" value="FORMAMIDASE C869.04-RELATED"/>
    <property type="match status" value="1"/>
</dbReference>
<name>A0ABV6UMQ9_9ACTN</name>
<accession>A0ABV6UMQ9</accession>
<gene>
    <name evidence="1" type="ORF">ACEZDJ_15440</name>
</gene>
<protein>
    <submittedName>
        <fullName evidence="1">Acetamidase/formamidase family protein</fullName>
    </submittedName>
</protein>
<keyword evidence="2" id="KW-1185">Reference proteome</keyword>
<dbReference type="EMBL" id="JBHEZZ010000007">
    <property type="protein sequence ID" value="MFC1402681.1"/>
    <property type="molecule type" value="Genomic_DNA"/>
</dbReference>
<proteinExistence type="predicted"/>
<dbReference type="InterPro" id="IPR004304">
    <property type="entry name" value="FmdA_AmdA"/>
</dbReference>
<dbReference type="PANTHER" id="PTHR31891:SF1">
    <property type="entry name" value="FORMAMIDASE C869.04-RELATED"/>
    <property type="match status" value="1"/>
</dbReference>
<organism evidence="1 2">
    <name type="scientific">Streptacidiphilus cavernicola</name>
    <dbReference type="NCBI Taxonomy" id="3342716"/>
    <lineage>
        <taxon>Bacteria</taxon>
        <taxon>Bacillati</taxon>
        <taxon>Actinomycetota</taxon>
        <taxon>Actinomycetes</taxon>
        <taxon>Kitasatosporales</taxon>
        <taxon>Streptomycetaceae</taxon>
        <taxon>Streptacidiphilus</taxon>
    </lineage>
</organism>
<reference evidence="1 2" key="1">
    <citation type="submission" date="2024-09" db="EMBL/GenBank/DDBJ databases">
        <authorList>
            <person name="Lee S.D."/>
        </authorList>
    </citation>
    <scope>NUCLEOTIDE SEQUENCE [LARGE SCALE GENOMIC DNA]</scope>
    <source>
        <strain evidence="1 2">N1-5</strain>
    </source>
</reference>
<evidence type="ECO:0000313" key="2">
    <source>
        <dbReference type="Proteomes" id="UP001592528"/>
    </source>
</evidence>
<sequence>MHFERTRTHTSWDRNLPPLAELTPGEELVVDTAEASGGQLNPGSAPRDLEALDFSRLNPVTGPFAVASARPGDALVVDILDIAVGSWGWTACIPGFGLLADDFTAPHLRISKITEGSAELLPGLTIPLAPMLGTIGVAPPEPGPHGMIPPRRWGGNMDIRHLGPGSRLILPVGVEGALLSLGDAHAAMGDGEVAGTGIETDATVRIRVDLLRDAAPRTPVVETDARSHRTGRALATTGIGPDLMRASRDATRALVDLVVARSGLAPEDAYLLASVSGDLKISEIVDTPNWVVTAHLPLDVLG</sequence>
<dbReference type="RefSeq" id="WP_030253184.1">
    <property type="nucleotide sequence ID" value="NZ_JBHEZZ010000007.1"/>
</dbReference>
<comment type="caution">
    <text evidence="1">The sequence shown here is derived from an EMBL/GenBank/DDBJ whole genome shotgun (WGS) entry which is preliminary data.</text>
</comment>